<dbReference type="EMBL" id="JACXAD010000007">
    <property type="protein sequence ID" value="MBD2767788.1"/>
    <property type="molecule type" value="Genomic_DNA"/>
</dbReference>
<evidence type="ECO:0000256" key="1">
    <source>
        <dbReference type="SAM" id="Phobius"/>
    </source>
</evidence>
<reference evidence="2" key="1">
    <citation type="submission" date="2020-09" db="EMBL/GenBank/DDBJ databases">
        <authorList>
            <person name="Kim M.K."/>
        </authorList>
    </citation>
    <scope>NUCLEOTIDE SEQUENCE</scope>
    <source>
        <strain evidence="2">BT664</strain>
    </source>
</reference>
<dbReference type="RefSeq" id="WP_191004610.1">
    <property type="nucleotide sequence ID" value="NZ_JACXAD010000007.1"/>
</dbReference>
<name>A0A927BD51_9BACT</name>
<feature type="transmembrane region" description="Helical" evidence="1">
    <location>
        <begin position="86"/>
        <end position="104"/>
    </location>
</feature>
<dbReference type="Proteomes" id="UP000612233">
    <property type="component" value="Unassembled WGS sequence"/>
</dbReference>
<feature type="transmembrane region" description="Helical" evidence="1">
    <location>
        <begin position="23"/>
        <end position="44"/>
    </location>
</feature>
<keyword evidence="1" id="KW-1133">Transmembrane helix</keyword>
<feature type="transmembrane region" description="Helical" evidence="1">
    <location>
        <begin position="216"/>
        <end position="235"/>
    </location>
</feature>
<organism evidence="2 3">
    <name type="scientific">Hymenobacter montanus</name>
    <dbReference type="NCBI Taxonomy" id="2771359"/>
    <lineage>
        <taxon>Bacteria</taxon>
        <taxon>Pseudomonadati</taxon>
        <taxon>Bacteroidota</taxon>
        <taxon>Cytophagia</taxon>
        <taxon>Cytophagales</taxon>
        <taxon>Hymenobacteraceae</taxon>
        <taxon>Hymenobacter</taxon>
    </lineage>
</organism>
<feature type="transmembrane region" description="Helical" evidence="1">
    <location>
        <begin position="50"/>
        <end position="66"/>
    </location>
</feature>
<accession>A0A927BD51</accession>
<keyword evidence="1" id="KW-0812">Transmembrane</keyword>
<sequence>MPATCAYLNLRLRLLGRLVREIGWLRLAILAPVLVAALGRLLVVVAPHPQGQWALPVGFGLWLAAAHRQRSDLRFLAISAPGHRRWLAVEYALGALPLAGILVLFNDWGAAALTLGLAPAVAWLPPAREGRSPQYRGRSAFRSEAFEWVSGLRRGGGWLWVALLAGAVWQHESPLGPILALAGWLLVVLSCYRIPEPLPMMALAARTPQQFLRRRLGLGVGYAALTAAPLCWLLAVGPVGAGGALGVGLVWLGLVALIILTKYAFYPNALHIRTTQGLVVGVALVMPGHPMYPALLLVAVGGLIWQSQRRLRAVLGA</sequence>
<comment type="caution">
    <text evidence="2">The sequence shown here is derived from an EMBL/GenBank/DDBJ whole genome shotgun (WGS) entry which is preliminary data.</text>
</comment>
<feature type="transmembrane region" description="Helical" evidence="1">
    <location>
        <begin position="277"/>
        <end position="305"/>
    </location>
</feature>
<gene>
    <name evidence="2" type="ORF">IC235_07770</name>
</gene>
<dbReference type="AlphaFoldDB" id="A0A927BD51"/>
<feature type="transmembrane region" description="Helical" evidence="1">
    <location>
        <begin position="175"/>
        <end position="195"/>
    </location>
</feature>
<evidence type="ECO:0000313" key="3">
    <source>
        <dbReference type="Proteomes" id="UP000612233"/>
    </source>
</evidence>
<feature type="transmembrane region" description="Helical" evidence="1">
    <location>
        <begin position="241"/>
        <end position="265"/>
    </location>
</feature>
<proteinExistence type="predicted"/>
<keyword evidence="3" id="KW-1185">Reference proteome</keyword>
<protein>
    <submittedName>
        <fullName evidence="2">Uncharacterized protein</fullName>
    </submittedName>
</protein>
<evidence type="ECO:0000313" key="2">
    <source>
        <dbReference type="EMBL" id="MBD2767788.1"/>
    </source>
</evidence>
<keyword evidence="1" id="KW-0472">Membrane</keyword>